<accession>A0A3S4WPM3</accession>
<sequence length="295" mass="33077">MENKASYFWVGIFIFGVFFASLIFMLWLGGYSEEESFEYYEIHTQESVAGLGLKAPVRLLGVEVGSVENISIYTKQNLGVNILIKVKKETPIKEDTFATLQLQGITGLKFIQLQGGSVNSKKLTSDGGYPVIAFRESFLATIDRQGERIFSLIKTADDKSKKLLSDENLQNIAMLLKNLAQLSENLNANSKALSKNLNEASKNVALMAKEVELSAKNLRQTLQNVDESSRAFTLLMQKGTRKIDSYDELRDALLEDLELLKIWLLESNKAIKNLQRSPSDLIFKETQPKLGPGER</sequence>
<evidence type="ECO:0000259" key="3">
    <source>
        <dbReference type="Pfam" id="PF02470"/>
    </source>
</evidence>
<name>A0A3S4WPM3_CAMUP</name>
<evidence type="ECO:0000313" key="5">
    <source>
        <dbReference type="Proteomes" id="UP000278157"/>
    </source>
</evidence>
<gene>
    <name evidence="4" type="ORF">NCTC11541_01479</name>
</gene>
<evidence type="ECO:0000313" key="4">
    <source>
        <dbReference type="EMBL" id="VEG85422.1"/>
    </source>
</evidence>
<feature type="transmembrane region" description="Helical" evidence="2">
    <location>
        <begin position="6"/>
        <end position="28"/>
    </location>
</feature>
<feature type="coiled-coil region" evidence="1">
    <location>
        <begin position="176"/>
        <end position="228"/>
    </location>
</feature>
<dbReference type="OrthoDB" id="5372112at2"/>
<dbReference type="Proteomes" id="UP000278157">
    <property type="component" value="Chromosome"/>
</dbReference>
<evidence type="ECO:0000256" key="2">
    <source>
        <dbReference type="SAM" id="Phobius"/>
    </source>
</evidence>
<dbReference type="PANTHER" id="PTHR36698">
    <property type="entry name" value="BLL5892 PROTEIN"/>
    <property type="match status" value="1"/>
</dbReference>
<organism evidence="4 5">
    <name type="scientific">Campylobacter upsaliensis</name>
    <dbReference type="NCBI Taxonomy" id="28080"/>
    <lineage>
        <taxon>Bacteria</taxon>
        <taxon>Pseudomonadati</taxon>
        <taxon>Campylobacterota</taxon>
        <taxon>Epsilonproteobacteria</taxon>
        <taxon>Campylobacterales</taxon>
        <taxon>Campylobacteraceae</taxon>
        <taxon>Campylobacter</taxon>
    </lineage>
</organism>
<dbReference type="Pfam" id="PF02470">
    <property type="entry name" value="MlaD"/>
    <property type="match status" value="1"/>
</dbReference>
<feature type="domain" description="Mce/MlaD" evidence="3">
    <location>
        <begin position="39"/>
        <end position="116"/>
    </location>
</feature>
<protein>
    <submittedName>
        <fullName evidence="4">ABC transport system substrate-binding protein</fullName>
    </submittedName>
</protein>
<proteinExistence type="predicted"/>
<dbReference type="RefSeq" id="WP_027304695.1">
    <property type="nucleotide sequence ID" value="NZ_CBCRZS010000015.1"/>
</dbReference>
<dbReference type="EMBL" id="LR134372">
    <property type="protein sequence ID" value="VEG85422.1"/>
    <property type="molecule type" value="Genomic_DNA"/>
</dbReference>
<reference evidence="4 5" key="1">
    <citation type="submission" date="2018-12" db="EMBL/GenBank/DDBJ databases">
        <authorList>
            <consortium name="Pathogen Informatics"/>
        </authorList>
    </citation>
    <scope>NUCLEOTIDE SEQUENCE [LARGE SCALE GENOMIC DNA]</scope>
    <source>
        <strain evidence="4 5">NCTC11541</strain>
    </source>
</reference>
<keyword evidence="2" id="KW-0472">Membrane</keyword>
<dbReference type="AlphaFoldDB" id="A0A3S4WPM3"/>
<dbReference type="InterPro" id="IPR003399">
    <property type="entry name" value="Mce/MlaD"/>
</dbReference>
<keyword evidence="2" id="KW-1133">Transmembrane helix</keyword>
<evidence type="ECO:0000256" key="1">
    <source>
        <dbReference type="SAM" id="Coils"/>
    </source>
</evidence>
<dbReference type="PANTHER" id="PTHR36698:SF2">
    <property type="entry name" value="MCE_MLAD DOMAIN-CONTAINING PROTEIN"/>
    <property type="match status" value="1"/>
</dbReference>
<keyword evidence="2" id="KW-0812">Transmembrane</keyword>
<keyword evidence="1" id="KW-0175">Coiled coil</keyword>